<proteinExistence type="inferred from homology"/>
<keyword evidence="8 14" id="KW-0067">ATP-binding</keyword>
<evidence type="ECO:0000256" key="10">
    <source>
        <dbReference type="ARBA" id="ARBA00023136"/>
    </source>
</evidence>
<dbReference type="PANTHER" id="PTHR24418">
    <property type="entry name" value="TYROSINE-PROTEIN KINASE"/>
    <property type="match status" value="1"/>
</dbReference>
<dbReference type="Gene3D" id="1.10.510.10">
    <property type="entry name" value="Transferase(Phosphotransferase) domain 1"/>
    <property type="match status" value="1"/>
</dbReference>
<feature type="domain" description="Protein kinase" evidence="19">
    <location>
        <begin position="162"/>
        <end position="427"/>
    </location>
</feature>
<feature type="transmembrane region" description="Helical" evidence="17">
    <location>
        <begin position="495"/>
        <end position="518"/>
    </location>
</feature>
<dbReference type="InterPro" id="IPR000719">
    <property type="entry name" value="Prot_kinase_dom"/>
</dbReference>
<accession>A0A820NQ95</accession>
<evidence type="ECO:0000256" key="17">
    <source>
        <dbReference type="SAM" id="Phobius"/>
    </source>
</evidence>
<dbReference type="SMART" id="SM00252">
    <property type="entry name" value="SH2"/>
    <property type="match status" value="1"/>
</dbReference>
<evidence type="ECO:0000256" key="12">
    <source>
        <dbReference type="ARBA" id="ARBA00051245"/>
    </source>
</evidence>
<dbReference type="InterPro" id="IPR050198">
    <property type="entry name" value="Non-receptor_tyrosine_kinases"/>
</dbReference>
<evidence type="ECO:0000256" key="3">
    <source>
        <dbReference type="ARBA" id="ARBA00009172"/>
    </source>
</evidence>
<dbReference type="GO" id="GO:0012505">
    <property type="term" value="C:endomembrane system"/>
    <property type="evidence" value="ECO:0007669"/>
    <property type="project" value="UniProtKB-SubCell"/>
</dbReference>
<feature type="transmembrane region" description="Helical" evidence="17">
    <location>
        <begin position="727"/>
        <end position="747"/>
    </location>
</feature>
<dbReference type="GO" id="GO:0030182">
    <property type="term" value="P:neuron differentiation"/>
    <property type="evidence" value="ECO:0007669"/>
    <property type="project" value="UniProtKB-ARBA"/>
</dbReference>
<dbReference type="GO" id="GO:0016020">
    <property type="term" value="C:membrane"/>
    <property type="evidence" value="ECO:0007669"/>
    <property type="project" value="UniProtKB-SubCell"/>
</dbReference>
<keyword evidence="7 15" id="KW-0418">Kinase</keyword>
<keyword evidence="21" id="KW-1185">Reference proteome</keyword>
<evidence type="ECO:0000256" key="7">
    <source>
        <dbReference type="ARBA" id="ARBA00022777"/>
    </source>
</evidence>
<evidence type="ECO:0000256" key="2">
    <source>
        <dbReference type="ARBA" id="ARBA00004308"/>
    </source>
</evidence>
<dbReference type="PROSITE" id="PS00109">
    <property type="entry name" value="PROTEIN_KINASE_TYR"/>
    <property type="match status" value="1"/>
</dbReference>
<dbReference type="InterPro" id="IPR011009">
    <property type="entry name" value="Kinase-like_dom_sf"/>
</dbReference>
<feature type="transmembrane region" description="Helical" evidence="17">
    <location>
        <begin position="696"/>
        <end position="715"/>
    </location>
</feature>
<dbReference type="InterPro" id="IPR010291">
    <property type="entry name" value="Ion_channel_UNC-93"/>
</dbReference>
<evidence type="ECO:0000256" key="9">
    <source>
        <dbReference type="ARBA" id="ARBA00022989"/>
    </source>
</evidence>
<dbReference type="AlphaFoldDB" id="A0A820NQ95"/>
<dbReference type="PRINTS" id="PR00109">
    <property type="entry name" value="TYRKINASE"/>
</dbReference>
<dbReference type="Pfam" id="PF07714">
    <property type="entry name" value="PK_Tyr_Ser-Thr"/>
    <property type="match status" value="1"/>
</dbReference>
<evidence type="ECO:0000259" key="19">
    <source>
        <dbReference type="PROSITE" id="PS50011"/>
    </source>
</evidence>
<dbReference type="InterPro" id="IPR036860">
    <property type="entry name" value="SH2_dom_sf"/>
</dbReference>
<feature type="transmembrane region" description="Helical" evidence="17">
    <location>
        <begin position="632"/>
        <end position="652"/>
    </location>
</feature>
<evidence type="ECO:0000256" key="16">
    <source>
        <dbReference type="SAM" id="MobiDB-lite"/>
    </source>
</evidence>
<evidence type="ECO:0000256" key="4">
    <source>
        <dbReference type="ARBA" id="ARBA00022679"/>
    </source>
</evidence>
<dbReference type="Pfam" id="PF05978">
    <property type="entry name" value="UNC-93"/>
    <property type="match status" value="1"/>
</dbReference>
<dbReference type="GO" id="GO:0048468">
    <property type="term" value="P:cell development"/>
    <property type="evidence" value="ECO:0007669"/>
    <property type="project" value="UniProtKB-ARBA"/>
</dbReference>
<feature type="domain" description="SH2" evidence="18">
    <location>
        <begin position="31"/>
        <end position="122"/>
    </location>
</feature>
<dbReference type="InterPro" id="IPR008266">
    <property type="entry name" value="Tyr_kinase_AS"/>
</dbReference>
<dbReference type="SUPFAM" id="SSF55550">
    <property type="entry name" value="SH2 domain"/>
    <property type="match status" value="1"/>
</dbReference>
<evidence type="ECO:0000256" key="1">
    <source>
        <dbReference type="ARBA" id="ARBA00004141"/>
    </source>
</evidence>
<dbReference type="Proteomes" id="UP000663873">
    <property type="component" value="Unassembled WGS sequence"/>
</dbReference>
<dbReference type="SUPFAM" id="SSF56112">
    <property type="entry name" value="Protein kinase-like (PK-like)"/>
    <property type="match status" value="1"/>
</dbReference>
<protein>
    <recommendedName>
        <fullName evidence="15">Tyrosine-protein kinase</fullName>
        <ecNumber evidence="15">2.7.10.2</ecNumber>
    </recommendedName>
</protein>
<evidence type="ECO:0000256" key="14">
    <source>
        <dbReference type="PROSITE-ProRule" id="PRU10141"/>
    </source>
</evidence>
<comment type="similarity">
    <text evidence="3">Belongs to the unc-93 family.</text>
</comment>
<feature type="region of interest" description="Disordered" evidence="16">
    <location>
        <begin position="1"/>
        <end position="25"/>
    </location>
</feature>
<feature type="transmembrane region" description="Helical" evidence="17">
    <location>
        <begin position="425"/>
        <end position="444"/>
    </location>
</feature>
<evidence type="ECO:0000313" key="21">
    <source>
        <dbReference type="Proteomes" id="UP000663873"/>
    </source>
</evidence>
<dbReference type="Gene3D" id="3.30.200.20">
    <property type="entry name" value="Phosphorylase Kinase, domain 1"/>
    <property type="match status" value="1"/>
</dbReference>
<dbReference type="SMART" id="SM00219">
    <property type="entry name" value="TyrKc"/>
    <property type="match status" value="1"/>
</dbReference>
<sequence>MVNDDETLAPTHVKVPSPKSQLKSSSSSYSWNFGKLPRVGAEQLLIDELMGTFLIRESEHYPGDLTLSIKDDAKIQHYRVKLDSIRHTYTVDDEIFFPDLRLLVEHYELDADGLCCRLEKALNNKQDTVDSITIGGTVQQQQTSPVVAIPSQTSSTIDCRELYLGKLIGSGEFAEVYEGTYRKVRVAIKVLKEATSAALFRHEADIMSSLKHRNLVHFLGVAQKPDNVIYIVTEFMAKGSLLHYLTTRGRSVISQKDLLGFATDTCEGLTYLEENHIVHRDVAASNVLIADDNTAKVADFGLAKFVETTGKENGNKDSNGNIIVAEKIKCRTKWTAPEALESKRYTHKSDMWSYGILLWEIFSYGRCPYPRIPANDVLINLKQGHRMEPPDGCPQEVGDIMRQAWLADPDRRPSFDQVLERLRRVRLTLILSSITYALFIACNIRYNIWSLYICAFLLGFGAALLWTAQGVYVTISTNKHEQINNLVQSSTRGFMNGMFFGVLQLNQIVGNLIASFLFRLKFDQWILFTIMTVISGLGTISLLFIRPIELPKTTEKQSILSSLSIIRDPRFALLIPTMCYSGLAQGFIYATVPPLIFDKSQKFLVFAILGGVNALNSLFFGKLSDLFPRRVFIFAFGAFAHLIIFGLLLLLWKPPLDQNRIEIFIILIIGLSIGDTIYTTLIYSVMGIFYAETRPADAFACLKIFVAGATAIGFIEQVLLTIPMQILCLILSMLVSIMTLIHEHYFVVSIDTGKSRKPIEQKNKEEVEVEIEEQLLLTTLSIKA</sequence>
<evidence type="ECO:0000259" key="18">
    <source>
        <dbReference type="PROSITE" id="PS50001"/>
    </source>
</evidence>
<comment type="catalytic activity">
    <reaction evidence="12 15">
        <text>L-tyrosyl-[protein] + ATP = O-phospho-L-tyrosyl-[protein] + ADP + H(+)</text>
        <dbReference type="Rhea" id="RHEA:10596"/>
        <dbReference type="Rhea" id="RHEA-COMP:10136"/>
        <dbReference type="Rhea" id="RHEA-COMP:20101"/>
        <dbReference type="ChEBI" id="CHEBI:15378"/>
        <dbReference type="ChEBI" id="CHEBI:30616"/>
        <dbReference type="ChEBI" id="CHEBI:46858"/>
        <dbReference type="ChEBI" id="CHEBI:61978"/>
        <dbReference type="ChEBI" id="CHEBI:456216"/>
        <dbReference type="EC" id="2.7.10.2"/>
    </reaction>
</comment>
<gene>
    <name evidence="20" type="ORF">UJA718_LOCUS18495</name>
</gene>
<dbReference type="GO" id="GO:0050793">
    <property type="term" value="P:regulation of developmental process"/>
    <property type="evidence" value="ECO:0007669"/>
    <property type="project" value="UniProtKB-ARBA"/>
</dbReference>
<keyword evidence="13" id="KW-0727">SH2 domain</keyword>
<comment type="caution">
    <text evidence="20">The sequence shown here is derived from an EMBL/GenBank/DDBJ whole genome shotgun (WGS) entry which is preliminary data.</text>
</comment>
<dbReference type="FunFam" id="1.10.510.10:FF:001512">
    <property type="entry name" value="Receptor tyrosine-protein kinase erbB-2"/>
    <property type="match status" value="1"/>
</dbReference>
<name>A0A820NQ95_9BILA</name>
<dbReference type="Gene3D" id="1.20.1250.20">
    <property type="entry name" value="MFS general substrate transporter like domains"/>
    <property type="match status" value="1"/>
</dbReference>
<evidence type="ECO:0000256" key="15">
    <source>
        <dbReference type="RuleBase" id="RU362096"/>
    </source>
</evidence>
<dbReference type="SUPFAM" id="SSF103473">
    <property type="entry name" value="MFS general substrate transporter"/>
    <property type="match status" value="1"/>
</dbReference>
<feature type="binding site" evidence="14">
    <location>
        <position position="189"/>
    </location>
    <ligand>
        <name>ATP</name>
        <dbReference type="ChEBI" id="CHEBI:30616"/>
    </ligand>
</feature>
<keyword evidence="4 15" id="KW-0808">Transferase</keyword>
<dbReference type="InterPro" id="IPR036259">
    <property type="entry name" value="MFS_trans_sf"/>
</dbReference>
<dbReference type="GO" id="GO:0005524">
    <property type="term" value="F:ATP binding"/>
    <property type="evidence" value="ECO:0007669"/>
    <property type="project" value="UniProtKB-UniRule"/>
</dbReference>
<evidence type="ECO:0000313" key="20">
    <source>
        <dbReference type="EMBL" id="CAF4392167.1"/>
    </source>
</evidence>
<evidence type="ECO:0000256" key="13">
    <source>
        <dbReference type="PROSITE-ProRule" id="PRU00191"/>
    </source>
</evidence>
<dbReference type="InterPro" id="IPR017441">
    <property type="entry name" value="Protein_kinase_ATP_BS"/>
</dbReference>
<dbReference type="InterPro" id="IPR001245">
    <property type="entry name" value="Ser-Thr/Tyr_kinase_cat_dom"/>
</dbReference>
<organism evidence="20 21">
    <name type="scientific">Rotaria socialis</name>
    <dbReference type="NCBI Taxonomy" id="392032"/>
    <lineage>
        <taxon>Eukaryota</taxon>
        <taxon>Metazoa</taxon>
        <taxon>Spiralia</taxon>
        <taxon>Gnathifera</taxon>
        <taxon>Rotifera</taxon>
        <taxon>Eurotatoria</taxon>
        <taxon>Bdelloidea</taxon>
        <taxon>Philodinida</taxon>
        <taxon>Philodinidae</taxon>
        <taxon>Rotaria</taxon>
    </lineage>
</organism>
<keyword evidence="5 17" id="KW-0812">Transmembrane</keyword>
<feature type="transmembrane region" description="Helical" evidence="17">
    <location>
        <begin position="571"/>
        <end position="591"/>
    </location>
</feature>
<feature type="transmembrane region" description="Helical" evidence="17">
    <location>
        <begin position="664"/>
        <end position="690"/>
    </location>
</feature>
<feature type="compositionally biased region" description="Low complexity" evidence="16">
    <location>
        <begin position="16"/>
        <end position="25"/>
    </location>
</feature>
<dbReference type="Gene3D" id="3.30.505.10">
    <property type="entry name" value="SH2 domain"/>
    <property type="match status" value="1"/>
</dbReference>
<keyword evidence="9 17" id="KW-1133">Transmembrane helix</keyword>
<dbReference type="PROSITE" id="PS00107">
    <property type="entry name" value="PROTEIN_KINASE_ATP"/>
    <property type="match status" value="1"/>
</dbReference>
<feature type="transmembrane region" description="Helical" evidence="17">
    <location>
        <begin position="525"/>
        <end position="545"/>
    </location>
</feature>
<feature type="transmembrane region" description="Helical" evidence="17">
    <location>
        <begin position="451"/>
        <end position="475"/>
    </location>
</feature>
<evidence type="ECO:0000256" key="11">
    <source>
        <dbReference type="ARBA" id="ARBA00023137"/>
    </source>
</evidence>
<evidence type="ECO:0000256" key="5">
    <source>
        <dbReference type="ARBA" id="ARBA00022692"/>
    </source>
</evidence>
<comment type="similarity">
    <text evidence="15">Belongs to the protein kinase superfamily. Tyr protein kinase family.</text>
</comment>
<dbReference type="InterPro" id="IPR020635">
    <property type="entry name" value="Tyr_kinase_cat_dom"/>
</dbReference>
<dbReference type="GO" id="GO:0004715">
    <property type="term" value="F:non-membrane spanning protein tyrosine kinase activity"/>
    <property type="evidence" value="ECO:0007669"/>
    <property type="project" value="UniProtKB-EC"/>
</dbReference>
<keyword evidence="10 17" id="KW-0472">Membrane</keyword>
<dbReference type="InterPro" id="IPR000980">
    <property type="entry name" value="SH2"/>
</dbReference>
<dbReference type="Pfam" id="PF00017">
    <property type="entry name" value="SH2"/>
    <property type="match status" value="1"/>
</dbReference>
<dbReference type="PROSITE" id="PS50011">
    <property type="entry name" value="PROTEIN_KINASE_DOM"/>
    <property type="match status" value="1"/>
</dbReference>
<dbReference type="PROSITE" id="PS50001">
    <property type="entry name" value="SH2"/>
    <property type="match status" value="1"/>
</dbReference>
<keyword evidence="6 14" id="KW-0547">Nucleotide-binding</keyword>
<keyword evidence="11 15" id="KW-0829">Tyrosine-protein kinase</keyword>
<comment type="subcellular location">
    <subcellularLocation>
        <location evidence="2">Endomembrane system</location>
    </subcellularLocation>
    <subcellularLocation>
        <location evidence="1">Membrane</location>
        <topology evidence="1">Multi-pass membrane protein</topology>
    </subcellularLocation>
</comment>
<evidence type="ECO:0000256" key="6">
    <source>
        <dbReference type="ARBA" id="ARBA00022741"/>
    </source>
</evidence>
<reference evidence="20" key="1">
    <citation type="submission" date="2021-02" db="EMBL/GenBank/DDBJ databases">
        <authorList>
            <person name="Nowell W R."/>
        </authorList>
    </citation>
    <scope>NUCLEOTIDE SEQUENCE</scope>
</reference>
<dbReference type="EMBL" id="CAJOBP010003151">
    <property type="protein sequence ID" value="CAF4392167.1"/>
    <property type="molecule type" value="Genomic_DNA"/>
</dbReference>
<dbReference type="EC" id="2.7.10.2" evidence="15"/>
<dbReference type="PRINTS" id="PR00401">
    <property type="entry name" value="SH2DOMAIN"/>
</dbReference>
<evidence type="ECO:0000256" key="8">
    <source>
        <dbReference type="ARBA" id="ARBA00022840"/>
    </source>
</evidence>
<feature type="transmembrane region" description="Helical" evidence="17">
    <location>
        <begin position="603"/>
        <end position="620"/>
    </location>
</feature>